<dbReference type="OrthoDB" id="5371169at2759"/>
<proteinExistence type="inferred from homology"/>
<evidence type="ECO:0000256" key="6">
    <source>
        <dbReference type="RuleBase" id="RU367008"/>
    </source>
</evidence>
<evidence type="ECO:0000313" key="8">
    <source>
        <dbReference type="Proteomes" id="UP000235672"/>
    </source>
</evidence>
<comment type="subunit">
    <text evidence="6">Component of the oligosaccharyltransferase (OST) complex.</text>
</comment>
<keyword evidence="3 6" id="KW-0812">Transmembrane</keyword>
<sequence length="79" mass="8158">MESSLHQVWESAVGDAFVPTVGKGSQFLLGFTLLTVGLLLSGLFGLNRSIINIGAIGLPASLAIAFGAIYMICAVGVYV</sequence>
<keyword evidence="8" id="KW-1185">Reference proteome</keyword>
<comment type="similarity">
    <text evidence="2 6">Belongs to the OST5 family.</text>
</comment>
<protein>
    <recommendedName>
        <fullName evidence="6">Dolichyl-diphosphooligosaccharide-protein glycosyltransferase subunit OST5</fullName>
    </recommendedName>
</protein>
<dbReference type="Proteomes" id="UP000235672">
    <property type="component" value="Unassembled WGS sequence"/>
</dbReference>
<gene>
    <name evidence="7" type="ORF">NA56DRAFT_704253</name>
</gene>
<dbReference type="Pfam" id="PF05251">
    <property type="entry name" value="Ost5"/>
    <property type="match status" value="1"/>
</dbReference>
<dbReference type="GO" id="GO:0006487">
    <property type="term" value="P:protein N-linked glycosylation"/>
    <property type="evidence" value="ECO:0007669"/>
    <property type="project" value="UniProtKB-UniRule"/>
</dbReference>
<dbReference type="AlphaFoldDB" id="A0A2J6Q424"/>
<accession>A0A2J6Q424</accession>
<evidence type="ECO:0000313" key="7">
    <source>
        <dbReference type="EMBL" id="PMD21009.1"/>
    </source>
</evidence>
<reference evidence="7 8" key="1">
    <citation type="submission" date="2016-05" db="EMBL/GenBank/DDBJ databases">
        <title>A degradative enzymes factory behind the ericoid mycorrhizal symbiosis.</title>
        <authorList>
            <consortium name="DOE Joint Genome Institute"/>
            <person name="Martino E."/>
            <person name="Morin E."/>
            <person name="Grelet G."/>
            <person name="Kuo A."/>
            <person name="Kohler A."/>
            <person name="Daghino S."/>
            <person name="Barry K."/>
            <person name="Choi C."/>
            <person name="Cichocki N."/>
            <person name="Clum A."/>
            <person name="Copeland A."/>
            <person name="Hainaut M."/>
            <person name="Haridas S."/>
            <person name="Labutti K."/>
            <person name="Lindquist E."/>
            <person name="Lipzen A."/>
            <person name="Khouja H.-R."/>
            <person name="Murat C."/>
            <person name="Ohm R."/>
            <person name="Olson A."/>
            <person name="Spatafora J."/>
            <person name="Veneault-Fourrey C."/>
            <person name="Henrissat B."/>
            <person name="Grigoriev I."/>
            <person name="Martin F."/>
            <person name="Perotto S."/>
        </authorList>
    </citation>
    <scope>NUCLEOTIDE SEQUENCE [LARGE SCALE GENOMIC DNA]</scope>
    <source>
        <strain evidence="7 8">UAMH 7357</strain>
    </source>
</reference>
<dbReference type="InterPro" id="IPR007915">
    <property type="entry name" value="TMEM258/Ost5"/>
</dbReference>
<organism evidence="7 8">
    <name type="scientific">Hyaloscypha hepaticicola</name>
    <dbReference type="NCBI Taxonomy" id="2082293"/>
    <lineage>
        <taxon>Eukaryota</taxon>
        <taxon>Fungi</taxon>
        <taxon>Dikarya</taxon>
        <taxon>Ascomycota</taxon>
        <taxon>Pezizomycotina</taxon>
        <taxon>Leotiomycetes</taxon>
        <taxon>Helotiales</taxon>
        <taxon>Hyaloscyphaceae</taxon>
        <taxon>Hyaloscypha</taxon>
    </lineage>
</organism>
<feature type="transmembrane region" description="Helical" evidence="6">
    <location>
        <begin position="53"/>
        <end position="78"/>
    </location>
</feature>
<comment type="function">
    <text evidence="6">Subunit of the oligosaccharyl transferase (OST) complex that catalyzes the initial transfer of a defined glycan (Glc(3)Man(9)GlcNAc(2) in eukaryotes) from the lipid carrier dolichol-pyrophosphate to an asparagine residue within an Asn-X-Ser/Thr consensus motif in nascent polypeptide chains, the first step in protein N-glycosylation. N-glycosylation occurs cotranslationally and the complex associates with the Sec61 complex at the channel-forming translocon complex that mediates protein translocation across the endoplasmic reticulum (ER). All subunits are required for a maximal enzyme activity.</text>
</comment>
<dbReference type="GO" id="GO:0008250">
    <property type="term" value="C:oligosaccharyltransferase complex"/>
    <property type="evidence" value="ECO:0007669"/>
    <property type="project" value="UniProtKB-UniRule"/>
</dbReference>
<comment type="subcellular location">
    <subcellularLocation>
        <location evidence="1 6">Membrane</location>
        <topology evidence="1 6">Multi-pass membrane protein</topology>
    </subcellularLocation>
</comment>
<evidence type="ECO:0000256" key="1">
    <source>
        <dbReference type="ARBA" id="ARBA00004141"/>
    </source>
</evidence>
<evidence type="ECO:0000256" key="4">
    <source>
        <dbReference type="ARBA" id="ARBA00022989"/>
    </source>
</evidence>
<name>A0A2J6Q424_9HELO</name>
<evidence type="ECO:0000256" key="2">
    <source>
        <dbReference type="ARBA" id="ARBA00009825"/>
    </source>
</evidence>
<feature type="transmembrane region" description="Helical" evidence="6">
    <location>
        <begin position="27"/>
        <end position="46"/>
    </location>
</feature>
<dbReference type="STRING" id="1745343.A0A2J6Q424"/>
<dbReference type="EMBL" id="KZ613483">
    <property type="protein sequence ID" value="PMD21009.1"/>
    <property type="molecule type" value="Genomic_DNA"/>
</dbReference>
<evidence type="ECO:0000256" key="3">
    <source>
        <dbReference type="ARBA" id="ARBA00022692"/>
    </source>
</evidence>
<evidence type="ECO:0000256" key="5">
    <source>
        <dbReference type="ARBA" id="ARBA00023136"/>
    </source>
</evidence>
<keyword evidence="5 6" id="KW-0472">Membrane</keyword>
<keyword evidence="4 6" id="KW-1133">Transmembrane helix</keyword>